<proteinExistence type="predicted"/>
<comment type="caution">
    <text evidence="1">The sequence shown here is derived from an EMBL/GenBank/DDBJ whole genome shotgun (WGS) entry which is preliminary data.</text>
</comment>
<dbReference type="OrthoDB" id="20799at2759"/>
<reference evidence="1 2" key="1">
    <citation type="journal article" date="2013" name="Proc. Natl. Acad. Sci. U.S.A.">
        <title>The king cobra genome reveals dynamic gene evolution and adaptation in the snake venom system.</title>
        <authorList>
            <person name="Vonk F.J."/>
            <person name="Casewell N.R."/>
            <person name="Henkel C.V."/>
            <person name="Heimberg A.M."/>
            <person name="Jansen H.J."/>
            <person name="McCleary R.J."/>
            <person name="Kerkkamp H.M."/>
            <person name="Vos R.A."/>
            <person name="Guerreiro I."/>
            <person name="Calvete J.J."/>
            <person name="Wuster W."/>
            <person name="Woods A.E."/>
            <person name="Logan J.M."/>
            <person name="Harrison R.A."/>
            <person name="Castoe T.A."/>
            <person name="de Koning A.P."/>
            <person name="Pollock D.D."/>
            <person name="Yandell M."/>
            <person name="Calderon D."/>
            <person name="Renjifo C."/>
            <person name="Currier R.B."/>
            <person name="Salgado D."/>
            <person name="Pla D."/>
            <person name="Sanz L."/>
            <person name="Hyder A.S."/>
            <person name="Ribeiro J.M."/>
            <person name="Arntzen J.W."/>
            <person name="van den Thillart G.E."/>
            <person name="Boetzer M."/>
            <person name="Pirovano W."/>
            <person name="Dirks R.P."/>
            <person name="Spaink H.P."/>
            <person name="Duboule D."/>
            <person name="McGlinn E."/>
            <person name="Kini R.M."/>
            <person name="Richardson M.K."/>
        </authorList>
    </citation>
    <scope>NUCLEOTIDE SEQUENCE</scope>
    <source>
        <tissue evidence="1">Blood</tissue>
    </source>
</reference>
<organism evidence="1 2">
    <name type="scientific">Ophiophagus hannah</name>
    <name type="common">King cobra</name>
    <name type="synonym">Naja hannah</name>
    <dbReference type="NCBI Taxonomy" id="8665"/>
    <lineage>
        <taxon>Eukaryota</taxon>
        <taxon>Metazoa</taxon>
        <taxon>Chordata</taxon>
        <taxon>Craniata</taxon>
        <taxon>Vertebrata</taxon>
        <taxon>Euteleostomi</taxon>
        <taxon>Lepidosauria</taxon>
        <taxon>Squamata</taxon>
        <taxon>Bifurcata</taxon>
        <taxon>Unidentata</taxon>
        <taxon>Episquamata</taxon>
        <taxon>Toxicofera</taxon>
        <taxon>Serpentes</taxon>
        <taxon>Colubroidea</taxon>
        <taxon>Elapidae</taxon>
        <taxon>Elapinae</taxon>
        <taxon>Ophiophagus</taxon>
    </lineage>
</organism>
<evidence type="ECO:0000313" key="1">
    <source>
        <dbReference type="EMBL" id="ETE71593.1"/>
    </source>
</evidence>
<protein>
    <submittedName>
        <fullName evidence="1">Uncharacterized protein</fullName>
    </submittedName>
</protein>
<dbReference type="AlphaFoldDB" id="V8PC63"/>
<name>V8PC63_OPHHA</name>
<sequence>MLHPSLRNKTKSDIAILDGPVQRNNVWNLFSSLRNKEDDSIKSPLLMPAVSPTTIFDVDKVLSDSSKGEYLGSGGLPDRKQAIAGYCSSSSDGEWECKPSPQRLVKSTLRRNKRLAKE</sequence>
<feature type="non-terminal residue" evidence="1">
    <location>
        <position position="1"/>
    </location>
</feature>
<feature type="non-terminal residue" evidence="1">
    <location>
        <position position="118"/>
    </location>
</feature>
<dbReference type="Proteomes" id="UP000018936">
    <property type="component" value="Unassembled WGS sequence"/>
</dbReference>
<dbReference type="EMBL" id="AZIM01000340">
    <property type="protein sequence ID" value="ETE71593.1"/>
    <property type="molecule type" value="Genomic_DNA"/>
</dbReference>
<accession>V8PC63</accession>
<gene>
    <name evidence="1" type="ORF">L345_02589</name>
</gene>
<evidence type="ECO:0000313" key="2">
    <source>
        <dbReference type="Proteomes" id="UP000018936"/>
    </source>
</evidence>
<keyword evidence="2" id="KW-1185">Reference proteome</keyword>